<protein>
    <submittedName>
        <fullName evidence="1">Uncharacterized protein</fullName>
    </submittedName>
</protein>
<name>A0A9D4DMC0_DREPO</name>
<gene>
    <name evidence="1" type="ORF">DPMN_185671</name>
</gene>
<evidence type="ECO:0000313" key="2">
    <source>
        <dbReference type="Proteomes" id="UP000828390"/>
    </source>
</evidence>
<proteinExistence type="predicted"/>
<organism evidence="1 2">
    <name type="scientific">Dreissena polymorpha</name>
    <name type="common">Zebra mussel</name>
    <name type="synonym">Mytilus polymorpha</name>
    <dbReference type="NCBI Taxonomy" id="45954"/>
    <lineage>
        <taxon>Eukaryota</taxon>
        <taxon>Metazoa</taxon>
        <taxon>Spiralia</taxon>
        <taxon>Lophotrochozoa</taxon>
        <taxon>Mollusca</taxon>
        <taxon>Bivalvia</taxon>
        <taxon>Autobranchia</taxon>
        <taxon>Heteroconchia</taxon>
        <taxon>Euheterodonta</taxon>
        <taxon>Imparidentia</taxon>
        <taxon>Neoheterodontei</taxon>
        <taxon>Myida</taxon>
        <taxon>Dreissenoidea</taxon>
        <taxon>Dreissenidae</taxon>
        <taxon>Dreissena</taxon>
    </lineage>
</organism>
<evidence type="ECO:0000313" key="1">
    <source>
        <dbReference type="EMBL" id="KAH3751125.1"/>
    </source>
</evidence>
<reference evidence="1" key="1">
    <citation type="journal article" date="2019" name="bioRxiv">
        <title>The Genome of the Zebra Mussel, Dreissena polymorpha: A Resource for Invasive Species Research.</title>
        <authorList>
            <person name="McCartney M.A."/>
            <person name="Auch B."/>
            <person name="Kono T."/>
            <person name="Mallez S."/>
            <person name="Zhang Y."/>
            <person name="Obille A."/>
            <person name="Becker A."/>
            <person name="Abrahante J.E."/>
            <person name="Garbe J."/>
            <person name="Badalamenti J.P."/>
            <person name="Herman A."/>
            <person name="Mangelson H."/>
            <person name="Liachko I."/>
            <person name="Sullivan S."/>
            <person name="Sone E.D."/>
            <person name="Koren S."/>
            <person name="Silverstein K.A.T."/>
            <person name="Beckman K.B."/>
            <person name="Gohl D.M."/>
        </authorList>
    </citation>
    <scope>NUCLEOTIDE SEQUENCE</scope>
    <source>
        <strain evidence="1">Duluth1</strain>
        <tissue evidence="1">Whole animal</tissue>
    </source>
</reference>
<comment type="caution">
    <text evidence="1">The sequence shown here is derived from an EMBL/GenBank/DDBJ whole genome shotgun (WGS) entry which is preliminary data.</text>
</comment>
<keyword evidence="2" id="KW-1185">Reference proteome</keyword>
<dbReference type="Proteomes" id="UP000828390">
    <property type="component" value="Unassembled WGS sequence"/>
</dbReference>
<sequence length="53" mass="6248">MQDESTNLEQTKQGFSNELYVIQVQQTRKNVPHRMPLYFQLPPPYDPAWAPTN</sequence>
<accession>A0A9D4DMC0</accession>
<dbReference type="EMBL" id="JAIWYP010000010">
    <property type="protein sequence ID" value="KAH3751125.1"/>
    <property type="molecule type" value="Genomic_DNA"/>
</dbReference>
<dbReference type="AlphaFoldDB" id="A0A9D4DMC0"/>
<reference evidence="1" key="2">
    <citation type="submission" date="2020-11" db="EMBL/GenBank/DDBJ databases">
        <authorList>
            <person name="McCartney M.A."/>
            <person name="Auch B."/>
            <person name="Kono T."/>
            <person name="Mallez S."/>
            <person name="Becker A."/>
            <person name="Gohl D.M."/>
            <person name="Silverstein K.A.T."/>
            <person name="Koren S."/>
            <person name="Bechman K.B."/>
            <person name="Herman A."/>
            <person name="Abrahante J.E."/>
            <person name="Garbe J."/>
        </authorList>
    </citation>
    <scope>NUCLEOTIDE SEQUENCE</scope>
    <source>
        <strain evidence="1">Duluth1</strain>
        <tissue evidence="1">Whole animal</tissue>
    </source>
</reference>